<dbReference type="PROSITE" id="PS51257">
    <property type="entry name" value="PROKAR_LIPOPROTEIN"/>
    <property type="match status" value="1"/>
</dbReference>
<evidence type="ECO:0000259" key="2">
    <source>
        <dbReference type="Pfam" id="PF01878"/>
    </source>
</evidence>
<proteinExistence type="predicted"/>
<keyword evidence="1" id="KW-0732">Signal</keyword>
<sequence length="176" mass="18956">MGKRKLATALAAGCAATVACPAASGAAAPPAACWLLKSEPHDYSIAQESLAVDRTTTWDGVRSTAARARLRAMRVGERCLFYHSSCKQIGVAGEALVRRTAYPDPADGEWLVVDIEFAEDWGEVVSLSTLKEHREGALKGLALFTNPRLSVQPVSPEHYEFILSLRGRCVSQEQAA</sequence>
<keyword evidence="4" id="KW-1185">Reference proteome</keyword>
<evidence type="ECO:0000256" key="1">
    <source>
        <dbReference type="SAM" id="SignalP"/>
    </source>
</evidence>
<dbReference type="EMBL" id="JBGBPQ010000015">
    <property type="protein sequence ID" value="KAL1510603.1"/>
    <property type="molecule type" value="Genomic_DNA"/>
</dbReference>
<feature type="signal peptide" evidence="1">
    <location>
        <begin position="1"/>
        <end position="27"/>
    </location>
</feature>
<protein>
    <recommendedName>
        <fullName evidence="2">EVE domain-containing protein</fullName>
    </recommendedName>
</protein>
<dbReference type="AlphaFoldDB" id="A0AB34IZC2"/>
<evidence type="ECO:0000313" key="3">
    <source>
        <dbReference type="EMBL" id="KAL1510603.1"/>
    </source>
</evidence>
<feature type="domain" description="EVE" evidence="2">
    <location>
        <begin position="33"/>
        <end position="164"/>
    </location>
</feature>
<dbReference type="InterPro" id="IPR002740">
    <property type="entry name" value="EVE_domain"/>
</dbReference>
<reference evidence="3 4" key="1">
    <citation type="journal article" date="2024" name="Science">
        <title>Giant polyketide synthase enzymes in the biosynthesis of giant marine polyether toxins.</title>
        <authorList>
            <person name="Fallon T.R."/>
            <person name="Shende V.V."/>
            <person name="Wierzbicki I.H."/>
            <person name="Pendleton A.L."/>
            <person name="Watervoot N.F."/>
            <person name="Auber R.P."/>
            <person name="Gonzalez D.J."/>
            <person name="Wisecaver J.H."/>
            <person name="Moore B.S."/>
        </authorList>
    </citation>
    <scope>NUCLEOTIDE SEQUENCE [LARGE SCALE GENOMIC DNA]</scope>
    <source>
        <strain evidence="3 4">12B1</strain>
    </source>
</reference>
<dbReference type="GO" id="GO:0005634">
    <property type="term" value="C:nucleus"/>
    <property type="evidence" value="ECO:0007669"/>
    <property type="project" value="TreeGrafter"/>
</dbReference>
<dbReference type="InterPro" id="IPR015947">
    <property type="entry name" value="PUA-like_sf"/>
</dbReference>
<comment type="caution">
    <text evidence="3">The sequence shown here is derived from an EMBL/GenBank/DDBJ whole genome shotgun (WGS) entry which is preliminary data.</text>
</comment>
<organism evidence="3 4">
    <name type="scientific">Prymnesium parvum</name>
    <name type="common">Toxic golden alga</name>
    <dbReference type="NCBI Taxonomy" id="97485"/>
    <lineage>
        <taxon>Eukaryota</taxon>
        <taxon>Haptista</taxon>
        <taxon>Haptophyta</taxon>
        <taxon>Prymnesiophyceae</taxon>
        <taxon>Prymnesiales</taxon>
        <taxon>Prymnesiaceae</taxon>
        <taxon>Prymnesium</taxon>
    </lineage>
</organism>
<name>A0AB34IZC2_PRYPA</name>
<dbReference type="Proteomes" id="UP001515480">
    <property type="component" value="Unassembled WGS sequence"/>
</dbReference>
<dbReference type="Gene3D" id="3.10.590.10">
    <property type="entry name" value="ph1033 like domains"/>
    <property type="match status" value="1"/>
</dbReference>
<dbReference type="PANTHER" id="PTHR14087:SF7">
    <property type="entry name" value="THYMOCYTE NUCLEAR PROTEIN 1"/>
    <property type="match status" value="1"/>
</dbReference>
<dbReference type="Pfam" id="PF01878">
    <property type="entry name" value="EVE"/>
    <property type="match status" value="1"/>
</dbReference>
<gene>
    <name evidence="3" type="ORF">AB1Y20_006904</name>
</gene>
<accession>A0AB34IZC2</accession>
<feature type="chain" id="PRO_5044318938" description="EVE domain-containing protein" evidence="1">
    <location>
        <begin position="28"/>
        <end position="176"/>
    </location>
</feature>
<dbReference type="InterPro" id="IPR052181">
    <property type="entry name" value="5hmC_binding"/>
</dbReference>
<dbReference type="PANTHER" id="PTHR14087">
    <property type="entry name" value="THYMOCYTE NUCLEAR PROTEIN 1"/>
    <property type="match status" value="1"/>
</dbReference>
<evidence type="ECO:0000313" key="4">
    <source>
        <dbReference type="Proteomes" id="UP001515480"/>
    </source>
</evidence>
<dbReference type="SUPFAM" id="SSF88697">
    <property type="entry name" value="PUA domain-like"/>
    <property type="match status" value="1"/>
</dbReference>